<evidence type="ECO:0000256" key="8">
    <source>
        <dbReference type="SAM" id="Coils"/>
    </source>
</evidence>
<sequence>MPVDKVDIHALDAIFSSMVRSLDQSKHDIFIINEESRQQLEELKEDLRKTDEEISRAITEGEKLSAASLAAREKLQHVSIHFADYTNDEVREAYDSAHEVQLEFMLNSTKIRQLTDLKRHLENRVRTYEDSMERADHLAGHVNVVTKYLTSDLKDIGPALESAKMRKHFSMKVLEAQEEERKRLAREIHDGPAQMMANLVMQLGLVERVFNDKGMDAGLDQLSFTKELARHTLSEIRRIIYDLRPMVLDDFGLVPALSKYVEKMQDYHPDMRFTFESNGTNARIPQGTEVAVFRLVQEAVTNAIKHSGAYVIDVRIEICENWIRASVTDDGSGFDPSEAGDASFGLQGMTERVALLKGEFEIRTKKGEGTEVILTLPHEQRATEKDAGGKSG</sequence>
<evidence type="ECO:0000313" key="11">
    <source>
        <dbReference type="Proteomes" id="UP000272481"/>
    </source>
</evidence>
<evidence type="ECO:0000259" key="9">
    <source>
        <dbReference type="PROSITE" id="PS50109"/>
    </source>
</evidence>
<dbReference type="EC" id="2.7.13.3" evidence="2"/>
<dbReference type="PANTHER" id="PTHR24421:SF55">
    <property type="entry name" value="SENSOR HISTIDINE KINASE YDFH"/>
    <property type="match status" value="1"/>
</dbReference>
<dbReference type="InterPro" id="IPR011712">
    <property type="entry name" value="Sig_transdc_His_kin_sub3_dim/P"/>
</dbReference>
<dbReference type="EMBL" id="RWGW01000002">
    <property type="protein sequence ID" value="RSK37061.1"/>
    <property type="molecule type" value="Genomic_DNA"/>
</dbReference>
<dbReference type="SMART" id="SM00387">
    <property type="entry name" value="HATPase_c"/>
    <property type="match status" value="1"/>
</dbReference>
<keyword evidence="8" id="KW-0175">Coiled coil</keyword>
<dbReference type="GO" id="GO:0016301">
    <property type="term" value="F:kinase activity"/>
    <property type="evidence" value="ECO:0007669"/>
    <property type="project" value="UniProtKB-KW"/>
</dbReference>
<dbReference type="SUPFAM" id="SSF55874">
    <property type="entry name" value="ATPase domain of HSP90 chaperone/DNA topoisomerase II/histidine kinase"/>
    <property type="match status" value="1"/>
</dbReference>
<comment type="caution">
    <text evidence="10">The sequence shown here is derived from an EMBL/GenBank/DDBJ whole genome shotgun (WGS) entry which is preliminary data.</text>
</comment>
<dbReference type="PANTHER" id="PTHR24421">
    <property type="entry name" value="NITRATE/NITRITE SENSOR PROTEIN NARX-RELATED"/>
    <property type="match status" value="1"/>
</dbReference>
<accession>A0ABX9ZH11</accession>
<keyword evidence="4" id="KW-0547">Nucleotide-binding</keyword>
<feature type="coiled-coil region" evidence="8">
    <location>
        <begin position="111"/>
        <end position="138"/>
    </location>
</feature>
<dbReference type="PROSITE" id="PS50109">
    <property type="entry name" value="HIS_KIN"/>
    <property type="match status" value="1"/>
</dbReference>
<evidence type="ECO:0000256" key="1">
    <source>
        <dbReference type="ARBA" id="ARBA00000085"/>
    </source>
</evidence>
<dbReference type="Proteomes" id="UP000272481">
    <property type="component" value="Unassembled WGS sequence"/>
</dbReference>
<organism evidence="10 11">
    <name type="scientific">Bhargavaea beijingensis</name>
    <dbReference type="NCBI Taxonomy" id="426756"/>
    <lineage>
        <taxon>Bacteria</taxon>
        <taxon>Bacillati</taxon>
        <taxon>Bacillota</taxon>
        <taxon>Bacilli</taxon>
        <taxon>Bacillales</taxon>
        <taxon>Caryophanaceae</taxon>
        <taxon>Bhargavaea</taxon>
    </lineage>
</organism>
<keyword evidence="5 10" id="KW-0418">Kinase</keyword>
<dbReference type="Pfam" id="PF07730">
    <property type="entry name" value="HisKA_3"/>
    <property type="match status" value="1"/>
</dbReference>
<evidence type="ECO:0000256" key="7">
    <source>
        <dbReference type="ARBA" id="ARBA00023012"/>
    </source>
</evidence>
<comment type="catalytic activity">
    <reaction evidence="1">
        <text>ATP + protein L-histidine = ADP + protein N-phospho-L-histidine.</text>
        <dbReference type="EC" id="2.7.13.3"/>
    </reaction>
</comment>
<keyword evidence="7" id="KW-0902">Two-component regulatory system</keyword>
<dbReference type="InterPro" id="IPR005467">
    <property type="entry name" value="His_kinase_dom"/>
</dbReference>
<keyword evidence="11" id="KW-1185">Reference proteome</keyword>
<dbReference type="InterPro" id="IPR008595">
    <property type="entry name" value="DegS"/>
</dbReference>
<evidence type="ECO:0000256" key="6">
    <source>
        <dbReference type="ARBA" id="ARBA00022840"/>
    </source>
</evidence>
<dbReference type="InterPro" id="IPR003594">
    <property type="entry name" value="HATPase_dom"/>
</dbReference>
<name>A0ABX9ZH11_9BACL</name>
<feature type="domain" description="Histidine kinase" evidence="9">
    <location>
        <begin position="183"/>
        <end position="380"/>
    </location>
</feature>
<evidence type="ECO:0000256" key="4">
    <source>
        <dbReference type="ARBA" id="ARBA00022741"/>
    </source>
</evidence>
<dbReference type="InterPro" id="IPR050482">
    <property type="entry name" value="Sensor_HK_TwoCompSys"/>
</dbReference>
<gene>
    <name evidence="10" type="ORF">EJA12_01655</name>
</gene>
<reference evidence="10 11" key="1">
    <citation type="submission" date="2018-12" db="EMBL/GenBank/DDBJ databases">
        <title>Comparitive functional genomics of dry heat resistant strains isolated from the viking spacecraft.</title>
        <authorList>
            <person name="Seuylemezian A."/>
            <person name="Vaishampayan P."/>
        </authorList>
    </citation>
    <scope>NUCLEOTIDE SEQUENCE [LARGE SCALE GENOMIC DNA]</scope>
    <source>
        <strain evidence="10 11">M6-11</strain>
    </source>
</reference>
<evidence type="ECO:0000256" key="3">
    <source>
        <dbReference type="ARBA" id="ARBA00022679"/>
    </source>
</evidence>
<feature type="coiled-coil region" evidence="8">
    <location>
        <begin position="33"/>
        <end position="60"/>
    </location>
</feature>
<evidence type="ECO:0000313" key="10">
    <source>
        <dbReference type="EMBL" id="RSK37061.1"/>
    </source>
</evidence>
<proteinExistence type="predicted"/>
<evidence type="ECO:0000256" key="5">
    <source>
        <dbReference type="ARBA" id="ARBA00022777"/>
    </source>
</evidence>
<keyword evidence="6" id="KW-0067">ATP-binding</keyword>
<keyword evidence="3" id="KW-0808">Transferase</keyword>
<dbReference type="InterPro" id="IPR036890">
    <property type="entry name" value="HATPase_C_sf"/>
</dbReference>
<evidence type="ECO:0000256" key="2">
    <source>
        <dbReference type="ARBA" id="ARBA00012438"/>
    </source>
</evidence>
<dbReference type="Gene3D" id="1.20.5.1930">
    <property type="match status" value="1"/>
</dbReference>
<dbReference type="RefSeq" id="WP_125903316.1">
    <property type="nucleotide sequence ID" value="NZ_RWGW01000002.1"/>
</dbReference>
<dbReference type="Gene3D" id="3.30.565.10">
    <property type="entry name" value="Histidine kinase-like ATPase, C-terminal domain"/>
    <property type="match status" value="1"/>
</dbReference>
<protein>
    <recommendedName>
        <fullName evidence="2">histidine kinase</fullName>
        <ecNumber evidence="2">2.7.13.3</ecNumber>
    </recommendedName>
</protein>
<dbReference type="CDD" id="cd16917">
    <property type="entry name" value="HATPase_UhpB-NarQ-NarX-like"/>
    <property type="match status" value="1"/>
</dbReference>
<dbReference type="Pfam" id="PF02518">
    <property type="entry name" value="HATPase_c"/>
    <property type="match status" value="1"/>
</dbReference>
<dbReference type="Pfam" id="PF05384">
    <property type="entry name" value="DegS"/>
    <property type="match status" value="1"/>
</dbReference>